<gene>
    <name evidence="2" type="ORF">Ae201684_007929</name>
</gene>
<dbReference type="EMBL" id="VJMJ01000094">
    <property type="protein sequence ID" value="KAF0735610.1"/>
    <property type="molecule type" value="Genomic_DNA"/>
</dbReference>
<evidence type="ECO:0000313" key="2">
    <source>
        <dbReference type="EMBL" id="KAF0735610.1"/>
    </source>
</evidence>
<dbReference type="AlphaFoldDB" id="A0A6G0X6N7"/>
<organism evidence="2 3">
    <name type="scientific">Aphanomyces euteiches</name>
    <dbReference type="NCBI Taxonomy" id="100861"/>
    <lineage>
        <taxon>Eukaryota</taxon>
        <taxon>Sar</taxon>
        <taxon>Stramenopiles</taxon>
        <taxon>Oomycota</taxon>
        <taxon>Saprolegniomycetes</taxon>
        <taxon>Saprolegniales</taxon>
        <taxon>Verrucalvaceae</taxon>
        <taxon>Aphanomyces</taxon>
    </lineage>
</organism>
<evidence type="ECO:0000313" key="3">
    <source>
        <dbReference type="Proteomes" id="UP000481153"/>
    </source>
</evidence>
<evidence type="ECO:0008006" key="4">
    <source>
        <dbReference type="Google" id="ProtNLM"/>
    </source>
</evidence>
<dbReference type="Proteomes" id="UP000481153">
    <property type="component" value="Unassembled WGS sequence"/>
</dbReference>
<proteinExistence type="predicted"/>
<dbReference type="GO" id="GO:0005576">
    <property type="term" value="C:extracellular region"/>
    <property type="evidence" value="ECO:0007669"/>
    <property type="project" value="InterPro"/>
</dbReference>
<keyword evidence="1" id="KW-0732">Signal</keyword>
<dbReference type="InterPro" id="IPR036470">
    <property type="entry name" value="Elicitin_sf"/>
</dbReference>
<accession>A0A6G0X6N7</accession>
<dbReference type="Gene3D" id="1.10.239.10">
    <property type="entry name" value="Elicitin domain"/>
    <property type="match status" value="1"/>
</dbReference>
<feature type="chain" id="PRO_5026259387" description="Secreted protein" evidence="1">
    <location>
        <begin position="18"/>
        <end position="160"/>
    </location>
</feature>
<protein>
    <recommendedName>
        <fullName evidence="4">Secreted protein</fullName>
    </recommendedName>
</protein>
<reference evidence="2 3" key="1">
    <citation type="submission" date="2019-07" db="EMBL/GenBank/DDBJ databases">
        <title>Genomics analysis of Aphanomyces spp. identifies a new class of oomycete effector associated with host adaptation.</title>
        <authorList>
            <person name="Gaulin E."/>
        </authorList>
    </citation>
    <scope>NUCLEOTIDE SEQUENCE [LARGE SCALE GENOMIC DNA]</scope>
    <source>
        <strain evidence="2 3">ATCC 201684</strain>
    </source>
</reference>
<sequence length="160" mass="16137">MKTTAILAIALASTVQGATCGLEVAQIFTDATTSPEALTCAKDSGISLAPNTKYTDADLAKVLATPSCTTYWDGVDKKVNAVNPPCDFPNPKGDGTTLNSATFKWTFKDLFSLGAANSINSSATDGAATTTTAAPTTTPKSSSVVAVASTLIVAGVALLA</sequence>
<feature type="signal peptide" evidence="1">
    <location>
        <begin position="1"/>
        <end position="17"/>
    </location>
</feature>
<name>A0A6G0X6N7_9STRA</name>
<comment type="caution">
    <text evidence="2">The sequence shown here is derived from an EMBL/GenBank/DDBJ whole genome shotgun (WGS) entry which is preliminary data.</text>
</comment>
<keyword evidence="3" id="KW-1185">Reference proteome</keyword>
<evidence type="ECO:0000256" key="1">
    <source>
        <dbReference type="SAM" id="SignalP"/>
    </source>
</evidence>
<dbReference type="VEuPathDB" id="FungiDB:AeMF1_002574"/>